<evidence type="ECO:0000313" key="4">
    <source>
        <dbReference type="Proteomes" id="UP000247746"/>
    </source>
</evidence>
<reference evidence="3 4" key="1">
    <citation type="submission" date="2018-06" db="EMBL/GenBank/DDBJ databases">
        <title>Genomic Encyclopedia of Type Strains, Phase III (KMG-III): the genomes of soil and plant-associated and newly described type strains.</title>
        <authorList>
            <person name="Whitman W."/>
        </authorList>
    </citation>
    <scope>NUCLEOTIDE SEQUENCE [LARGE SCALE GENOMIC DNA]</scope>
    <source>
        <strain evidence="3 4">CECT 5889</strain>
    </source>
</reference>
<dbReference type="InterPro" id="IPR036291">
    <property type="entry name" value="NAD(P)-bd_dom_sf"/>
</dbReference>
<feature type="domain" description="Gfo/Idh/MocA-like oxidoreductase N-terminal" evidence="1">
    <location>
        <begin position="3"/>
        <end position="126"/>
    </location>
</feature>
<feature type="domain" description="Gfo/Idh/MocA-like oxidoreductase C-terminal" evidence="2">
    <location>
        <begin position="141"/>
        <end position="250"/>
    </location>
</feature>
<evidence type="ECO:0000259" key="2">
    <source>
        <dbReference type="Pfam" id="PF02894"/>
    </source>
</evidence>
<dbReference type="AlphaFoldDB" id="A0A2V4V8I9"/>
<keyword evidence="4" id="KW-1185">Reference proteome</keyword>
<comment type="caution">
    <text evidence="3">The sequence shown here is derived from an EMBL/GenBank/DDBJ whole genome shotgun (WGS) entry which is preliminary data.</text>
</comment>
<protein>
    <submittedName>
        <fullName evidence="3">UDP-N-acetyl-2-amino-2-deoxyglucuronate dehydrogenase</fullName>
    </submittedName>
</protein>
<dbReference type="Gene3D" id="3.30.360.10">
    <property type="entry name" value="Dihydrodipicolinate Reductase, domain 2"/>
    <property type="match status" value="1"/>
</dbReference>
<dbReference type="Gene3D" id="3.40.50.720">
    <property type="entry name" value="NAD(P)-binding Rossmann-like Domain"/>
    <property type="match status" value="1"/>
</dbReference>
<dbReference type="InterPro" id="IPR000683">
    <property type="entry name" value="Gfo/Idh/MocA-like_OxRdtase_N"/>
</dbReference>
<dbReference type="InterPro" id="IPR004104">
    <property type="entry name" value="Gfo/Idh/MocA-like_OxRdtase_C"/>
</dbReference>
<proteinExistence type="predicted"/>
<dbReference type="GO" id="GO:0000166">
    <property type="term" value="F:nucleotide binding"/>
    <property type="evidence" value="ECO:0007669"/>
    <property type="project" value="InterPro"/>
</dbReference>
<dbReference type="Pfam" id="PF01408">
    <property type="entry name" value="GFO_IDH_MocA"/>
    <property type="match status" value="1"/>
</dbReference>
<gene>
    <name evidence="3" type="ORF">DFP82_101380</name>
</gene>
<dbReference type="EMBL" id="QJSU01000001">
    <property type="protein sequence ID" value="PYE41060.1"/>
    <property type="molecule type" value="Genomic_DNA"/>
</dbReference>
<dbReference type="Pfam" id="PF02894">
    <property type="entry name" value="GFO_IDH_MocA_C"/>
    <property type="match status" value="1"/>
</dbReference>
<dbReference type="PANTHER" id="PTHR43249">
    <property type="entry name" value="UDP-N-ACETYL-2-AMINO-2-DEOXY-D-GLUCURONATE OXIDASE"/>
    <property type="match status" value="1"/>
</dbReference>
<dbReference type="SUPFAM" id="SSF51735">
    <property type="entry name" value="NAD(P)-binding Rossmann-fold domains"/>
    <property type="match status" value="1"/>
</dbReference>
<evidence type="ECO:0000313" key="3">
    <source>
        <dbReference type="EMBL" id="PYE41060.1"/>
    </source>
</evidence>
<dbReference type="InterPro" id="IPR052515">
    <property type="entry name" value="Gfo/Idh/MocA_Oxidoreductase"/>
</dbReference>
<dbReference type="Proteomes" id="UP000247746">
    <property type="component" value="Unassembled WGS sequence"/>
</dbReference>
<organism evidence="3 4">
    <name type="scientific">Psychrobacter fozii</name>
    <dbReference type="NCBI Taxonomy" id="198480"/>
    <lineage>
        <taxon>Bacteria</taxon>
        <taxon>Pseudomonadati</taxon>
        <taxon>Pseudomonadota</taxon>
        <taxon>Gammaproteobacteria</taxon>
        <taxon>Moraxellales</taxon>
        <taxon>Moraxellaceae</taxon>
        <taxon>Psychrobacter</taxon>
    </lineage>
</organism>
<dbReference type="PANTHER" id="PTHR43249:SF1">
    <property type="entry name" value="D-GLUCOSIDE 3-DEHYDROGENASE"/>
    <property type="match status" value="1"/>
</dbReference>
<dbReference type="RefSeq" id="WP_110922026.1">
    <property type="nucleotide sequence ID" value="NZ_QJSU01000001.1"/>
</dbReference>
<sequence length="304" mass="34574">MKRFAMIGAAGYIAPRHMKAIKELGGTLVAAYDKSDSVGVIDSISPDSEFFTEFERFSHYIYQLQRNETTKVDYISICSPNYLHLSHITLALRMGCDVICEKPLVLKKADLEEIQLVEQETGKRLYNILQLRLHDAVISLKSQIDQDLLENPDKQYDCEIQYITSRGKWYQESWKGDMSKSGGIATNIGVHFFDLLYHLFGEPILNENYFQGSHSSKGKLKFKNANVNWFLSVNSEDLPEEVKGNQPTFRAIKIGDELVEFSKGFTDLHTISYKEVLEGRGFGAQEAVCCIEMTESIRNQSLIS</sequence>
<dbReference type="SUPFAM" id="SSF55347">
    <property type="entry name" value="Glyceraldehyde-3-phosphate dehydrogenase-like, C-terminal domain"/>
    <property type="match status" value="1"/>
</dbReference>
<dbReference type="OrthoDB" id="9801953at2"/>
<accession>A0A2V4V8I9</accession>
<evidence type="ECO:0000259" key="1">
    <source>
        <dbReference type="Pfam" id="PF01408"/>
    </source>
</evidence>
<name>A0A2V4V8I9_9GAMM</name>